<gene>
    <name evidence="1" type="ORF">AMTR_s00142p00085000</name>
</gene>
<organism evidence="1 2">
    <name type="scientific">Amborella trichopoda</name>
    <dbReference type="NCBI Taxonomy" id="13333"/>
    <lineage>
        <taxon>Eukaryota</taxon>
        <taxon>Viridiplantae</taxon>
        <taxon>Streptophyta</taxon>
        <taxon>Embryophyta</taxon>
        <taxon>Tracheophyta</taxon>
        <taxon>Spermatophyta</taxon>
        <taxon>Magnoliopsida</taxon>
        <taxon>Amborellales</taxon>
        <taxon>Amborellaceae</taxon>
        <taxon>Amborella</taxon>
    </lineage>
</organism>
<dbReference type="Proteomes" id="UP000017836">
    <property type="component" value="Unassembled WGS sequence"/>
</dbReference>
<dbReference type="EMBL" id="KI393933">
    <property type="protein sequence ID" value="ERN06062.1"/>
    <property type="molecule type" value="Genomic_DNA"/>
</dbReference>
<sequence length="64" mass="6831">MDSGDQPFFCELCSSRGPAESIILDVKEPSGAGIQYVQLCFAGVEGLLELELELEPPSLSLSLT</sequence>
<proteinExistence type="predicted"/>
<keyword evidence="2" id="KW-1185">Reference proteome</keyword>
<reference evidence="2" key="1">
    <citation type="journal article" date="2013" name="Science">
        <title>The Amborella genome and the evolution of flowering plants.</title>
        <authorList>
            <consortium name="Amborella Genome Project"/>
        </authorList>
    </citation>
    <scope>NUCLEOTIDE SEQUENCE [LARGE SCALE GENOMIC DNA]</scope>
</reference>
<dbReference type="HOGENOM" id="CLU_2870611_0_0_1"/>
<protein>
    <submittedName>
        <fullName evidence="1">Uncharacterized protein</fullName>
    </submittedName>
</protein>
<dbReference type="AlphaFoldDB" id="W1P851"/>
<accession>W1P851</accession>
<name>W1P851_AMBTC</name>
<evidence type="ECO:0000313" key="1">
    <source>
        <dbReference type="EMBL" id="ERN06062.1"/>
    </source>
</evidence>
<evidence type="ECO:0000313" key="2">
    <source>
        <dbReference type="Proteomes" id="UP000017836"/>
    </source>
</evidence>
<dbReference type="Gramene" id="ERN06062">
    <property type="protein sequence ID" value="ERN06062"/>
    <property type="gene ID" value="AMTR_s00142p00085000"/>
</dbReference>